<organism evidence="1 2">
    <name type="scientific">Bacillus zhangzhouensis</name>
    <dbReference type="NCBI Taxonomy" id="1178540"/>
    <lineage>
        <taxon>Bacteria</taxon>
        <taxon>Bacillati</taxon>
        <taxon>Bacillota</taxon>
        <taxon>Bacilli</taxon>
        <taxon>Bacillales</taxon>
        <taxon>Bacillaceae</taxon>
        <taxon>Bacillus</taxon>
    </lineage>
</organism>
<evidence type="ECO:0000313" key="2">
    <source>
        <dbReference type="Proteomes" id="UP000028091"/>
    </source>
</evidence>
<evidence type="ECO:0000313" key="1">
    <source>
        <dbReference type="EMBL" id="KEP26979.1"/>
    </source>
</evidence>
<dbReference type="EMBL" id="JOTP01000006">
    <property type="protein sequence ID" value="KEP26979.1"/>
    <property type="molecule type" value="Genomic_DNA"/>
</dbReference>
<name>A0A081LCK3_9BACI</name>
<dbReference type="RefSeq" id="WP_034320323.1">
    <property type="nucleotide sequence ID" value="NZ_JOTP01000006.1"/>
</dbReference>
<comment type="caution">
    <text evidence="1">The sequence shown here is derived from an EMBL/GenBank/DDBJ whole genome shotgun (WGS) entry which is preliminary data.</text>
</comment>
<proteinExistence type="predicted"/>
<reference evidence="1 2" key="1">
    <citation type="submission" date="2012-09" db="EMBL/GenBank/DDBJ databases">
        <title>Genome Sequence of Bacillus sp. DW5-4.</title>
        <authorList>
            <person name="Lai Q."/>
            <person name="Liu Y."/>
            <person name="Shao Z."/>
        </authorList>
    </citation>
    <scope>NUCLEOTIDE SEQUENCE [LARGE SCALE GENOMIC DNA]</scope>
    <source>
        <strain evidence="1 2">DW5-4</strain>
    </source>
</reference>
<dbReference type="eggNOG" id="ENOG5030EGI">
    <property type="taxonomic scope" value="Bacteria"/>
</dbReference>
<gene>
    <name evidence="1" type="ORF">BA70_17345</name>
</gene>
<protein>
    <submittedName>
        <fullName evidence="1">Pseudouridine synthase</fullName>
    </submittedName>
</protein>
<keyword evidence="2" id="KW-1185">Reference proteome</keyword>
<sequence length="46" mass="5289">MFGEDIKNLTVEEQEEVLEYLDEYFESVAIGNGDYYIGPNGEIIIE</sequence>
<dbReference type="Proteomes" id="UP000028091">
    <property type="component" value="Unassembled WGS sequence"/>
</dbReference>
<dbReference type="AlphaFoldDB" id="A0A081LCK3"/>
<accession>A0A081LCK3</accession>